<dbReference type="FunFam" id="3.30.160.60:FF:001480">
    <property type="entry name" value="Si:cabz01071911.3"/>
    <property type="match status" value="1"/>
</dbReference>
<dbReference type="PROSITE" id="PS50157">
    <property type="entry name" value="ZINC_FINGER_C2H2_2"/>
    <property type="match status" value="4"/>
</dbReference>
<dbReference type="Gene3D" id="3.30.160.60">
    <property type="entry name" value="Classic Zinc Finger"/>
    <property type="match status" value="4"/>
</dbReference>
<dbReference type="AlphaFoldDB" id="A0AAD7Y8U7"/>
<evidence type="ECO:0000313" key="15">
    <source>
        <dbReference type="EMBL" id="KAJ8706586.1"/>
    </source>
</evidence>
<feature type="domain" description="C2H2-type" evidence="14">
    <location>
        <begin position="351"/>
        <end position="378"/>
    </location>
</feature>
<feature type="region of interest" description="Disordered" evidence="12">
    <location>
        <begin position="109"/>
        <end position="168"/>
    </location>
</feature>
<dbReference type="PANTHER" id="PTHR24390:SF159">
    <property type="entry name" value="GROWTH FACTOR INDEPENDENT 1 TRANSCRIPTIONAL REPRESSOR"/>
    <property type="match status" value="1"/>
</dbReference>
<dbReference type="GO" id="GO:0006357">
    <property type="term" value="P:regulation of transcription by RNA polymerase II"/>
    <property type="evidence" value="ECO:0007669"/>
    <property type="project" value="TreeGrafter"/>
</dbReference>
<dbReference type="SMART" id="SM00355">
    <property type="entry name" value="ZnF_C2H2"/>
    <property type="match status" value="7"/>
</dbReference>
<dbReference type="SUPFAM" id="SSF57667">
    <property type="entry name" value="beta-beta-alpha zinc fingers"/>
    <property type="match status" value="4"/>
</dbReference>
<evidence type="ECO:0000256" key="9">
    <source>
        <dbReference type="ARBA" id="ARBA00023163"/>
    </source>
</evidence>
<gene>
    <name evidence="15" type="ORF">PYW07_012664</name>
</gene>
<protein>
    <recommendedName>
        <fullName evidence="14">C2H2-type domain-containing protein</fullName>
    </recommendedName>
</protein>
<comment type="caution">
    <text evidence="15">The sequence shown here is derived from an EMBL/GenBank/DDBJ whole genome shotgun (WGS) entry which is preliminary data.</text>
</comment>
<keyword evidence="10" id="KW-0539">Nucleus</keyword>
<keyword evidence="5 11" id="KW-0863">Zinc-finger</keyword>
<keyword evidence="3" id="KW-0479">Metal-binding</keyword>
<dbReference type="Pfam" id="PF00096">
    <property type="entry name" value="zf-C2H2"/>
    <property type="match status" value="2"/>
</dbReference>
<dbReference type="GO" id="GO:0003700">
    <property type="term" value="F:DNA-binding transcription factor activity"/>
    <property type="evidence" value="ECO:0007669"/>
    <property type="project" value="TreeGrafter"/>
</dbReference>
<feature type="domain" description="C2H2-type" evidence="14">
    <location>
        <begin position="295"/>
        <end position="322"/>
    </location>
</feature>
<keyword evidence="4" id="KW-0677">Repeat</keyword>
<reference evidence="15" key="1">
    <citation type="submission" date="2023-03" db="EMBL/GenBank/DDBJ databases">
        <title>Chromosome-level genomes of two armyworms, Mythimna separata and Mythimna loreyi, provide insights into the biosynthesis and reception of sex pheromones.</title>
        <authorList>
            <person name="Zhao H."/>
        </authorList>
    </citation>
    <scope>NUCLEOTIDE SEQUENCE</scope>
    <source>
        <strain evidence="15">BeijingLab</strain>
        <tissue evidence="15">Pupa</tissue>
    </source>
</reference>
<evidence type="ECO:0000256" key="7">
    <source>
        <dbReference type="ARBA" id="ARBA00023015"/>
    </source>
</evidence>
<evidence type="ECO:0000256" key="12">
    <source>
        <dbReference type="SAM" id="MobiDB-lite"/>
    </source>
</evidence>
<keyword evidence="16" id="KW-1185">Reference proteome</keyword>
<evidence type="ECO:0000256" key="2">
    <source>
        <dbReference type="ARBA" id="ARBA00006991"/>
    </source>
</evidence>
<organism evidence="15 16">
    <name type="scientific">Mythimna separata</name>
    <name type="common">Oriental armyworm</name>
    <name type="synonym">Pseudaletia separata</name>
    <dbReference type="NCBI Taxonomy" id="271217"/>
    <lineage>
        <taxon>Eukaryota</taxon>
        <taxon>Metazoa</taxon>
        <taxon>Ecdysozoa</taxon>
        <taxon>Arthropoda</taxon>
        <taxon>Hexapoda</taxon>
        <taxon>Insecta</taxon>
        <taxon>Pterygota</taxon>
        <taxon>Neoptera</taxon>
        <taxon>Endopterygota</taxon>
        <taxon>Lepidoptera</taxon>
        <taxon>Glossata</taxon>
        <taxon>Ditrysia</taxon>
        <taxon>Noctuoidea</taxon>
        <taxon>Noctuidae</taxon>
        <taxon>Noctuinae</taxon>
        <taxon>Hadenini</taxon>
        <taxon>Mythimna</taxon>
    </lineage>
</organism>
<dbReference type="PANTHER" id="PTHR24390">
    <property type="entry name" value="ZINC FINGER PROTEIN"/>
    <property type="match status" value="1"/>
</dbReference>
<feature type="domain" description="C2H2-type" evidence="14">
    <location>
        <begin position="323"/>
        <end position="350"/>
    </location>
</feature>
<evidence type="ECO:0000256" key="11">
    <source>
        <dbReference type="PROSITE-ProRule" id="PRU00042"/>
    </source>
</evidence>
<dbReference type="InterPro" id="IPR013087">
    <property type="entry name" value="Znf_C2H2_type"/>
</dbReference>
<evidence type="ECO:0000256" key="4">
    <source>
        <dbReference type="ARBA" id="ARBA00022737"/>
    </source>
</evidence>
<evidence type="ECO:0000256" key="5">
    <source>
        <dbReference type="ARBA" id="ARBA00022771"/>
    </source>
</evidence>
<comment type="similarity">
    <text evidence="2">Belongs to the krueppel C2H2-type zinc-finger protein family.</text>
</comment>
<sequence length="411" mass="47688">MGLKNFNGKLWLCMWCKAALRHAMALFTLALESEKTLHSKVPTDIPTKSKRIYSLNITNNSHIDIPPLLIEYQDYKTENIIDEEEIINPLLEIQDDEIPFKRMKTIDSVNKESSSKNESCSNKESSSIKESSLNKESSSIKESSLNKESSSNTITISNKEHETFENEFDTKKRNKKEFDFNELKFEVQYLNLEEQLREIELKKLKYKDFNFQCDECGLGFLTGDVFEEHKIRHTELSGPHKCSICALHFKSPDVLSQHTLAHKRRFKCILCSTVFSRWSRCVGHRYQCGGTVEPRACGDCGKLFSNEYSLKIHMKVHKSEKKYCCEQCDRRFSSKHRLTVHMRSHSGIKPFSCTQCARTFSTRSNLRAHSSVHDSTMQFYCVECHTYYKTAKSLKRHFNESAKHVGFTSDM</sequence>
<dbReference type="PROSITE" id="PS00028">
    <property type="entry name" value="ZINC_FINGER_C2H2_1"/>
    <property type="match status" value="5"/>
</dbReference>
<dbReference type="Proteomes" id="UP001231518">
    <property type="component" value="Chromosome 30"/>
</dbReference>
<dbReference type="EMBL" id="JARGEI010000028">
    <property type="protein sequence ID" value="KAJ8706586.1"/>
    <property type="molecule type" value="Genomic_DNA"/>
</dbReference>
<evidence type="ECO:0000256" key="13">
    <source>
        <dbReference type="SAM" id="SignalP"/>
    </source>
</evidence>
<keyword evidence="9" id="KW-0804">Transcription</keyword>
<dbReference type="GO" id="GO:0000978">
    <property type="term" value="F:RNA polymerase II cis-regulatory region sequence-specific DNA binding"/>
    <property type="evidence" value="ECO:0007669"/>
    <property type="project" value="TreeGrafter"/>
</dbReference>
<feature type="signal peptide" evidence="13">
    <location>
        <begin position="1"/>
        <end position="25"/>
    </location>
</feature>
<dbReference type="Pfam" id="PF13912">
    <property type="entry name" value="zf-C2H2_6"/>
    <property type="match status" value="1"/>
</dbReference>
<evidence type="ECO:0000256" key="8">
    <source>
        <dbReference type="ARBA" id="ARBA00023125"/>
    </source>
</evidence>
<proteinExistence type="inferred from homology"/>
<keyword evidence="7" id="KW-0805">Transcription regulation</keyword>
<accession>A0AAD7Y8U7</accession>
<dbReference type="GO" id="GO:0005634">
    <property type="term" value="C:nucleus"/>
    <property type="evidence" value="ECO:0007669"/>
    <property type="project" value="UniProtKB-SubCell"/>
</dbReference>
<feature type="compositionally biased region" description="Low complexity" evidence="12">
    <location>
        <begin position="116"/>
        <end position="152"/>
    </location>
</feature>
<dbReference type="Pfam" id="PF13894">
    <property type="entry name" value="zf-C2H2_4"/>
    <property type="match status" value="1"/>
</dbReference>
<comment type="subcellular location">
    <subcellularLocation>
        <location evidence="1">Nucleus</location>
    </subcellularLocation>
</comment>
<evidence type="ECO:0000313" key="16">
    <source>
        <dbReference type="Proteomes" id="UP001231518"/>
    </source>
</evidence>
<keyword evidence="13" id="KW-0732">Signal</keyword>
<name>A0AAD7Y8U7_MYTSE</name>
<dbReference type="InterPro" id="IPR036236">
    <property type="entry name" value="Znf_C2H2_sf"/>
</dbReference>
<feature type="chain" id="PRO_5041934686" description="C2H2-type domain-containing protein" evidence="13">
    <location>
        <begin position="26"/>
        <end position="411"/>
    </location>
</feature>
<dbReference type="GO" id="GO:0008270">
    <property type="term" value="F:zinc ion binding"/>
    <property type="evidence" value="ECO:0007669"/>
    <property type="project" value="UniProtKB-KW"/>
</dbReference>
<dbReference type="FunFam" id="3.30.160.60:FF:000646">
    <property type="entry name" value="Myeloid zinc finger 1"/>
    <property type="match status" value="1"/>
</dbReference>
<evidence type="ECO:0000256" key="3">
    <source>
        <dbReference type="ARBA" id="ARBA00022723"/>
    </source>
</evidence>
<dbReference type="FunFam" id="3.30.160.60:FF:000446">
    <property type="entry name" value="Zinc finger protein"/>
    <property type="match status" value="1"/>
</dbReference>
<feature type="compositionally biased region" description="Basic and acidic residues" evidence="12">
    <location>
        <begin position="158"/>
        <end position="168"/>
    </location>
</feature>
<evidence type="ECO:0000259" key="14">
    <source>
        <dbReference type="PROSITE" id="PS50157"/>
    </source>
</evidence>
<evidence type="ECO:0000256" key="6">
    <source>
        <dbReference type="ARBA" id="ARBA00022833"/>
    </source>
</evidence>
<keyword evidence="6" id="KW-0862">Zinc</keyword>
<keyword evidence="8" id="KW-0238">DNA-binding</keyword>
<evidence type="ECO:0000256" key="1">
    <source>
        <dbReference type="ARBA" id="ARBA00004123"/>
    </source>
</evidence>
<evidence type="ECO:0000256" key="10">
    <source>
        <dbReference type="ARBA" id="ARBA00023242"/>
    </source>
</evidence>
<feature type="domain" description="C2H2-type" evidence="14">
    <location>
        <begin position="211"/>
        <end position="234"/>
    </location>
</feature>